<dbReference type="GO" id="GO:0005737">
    <property type="term" value="C:cytoplasm"/>
    <property type="evidence" value="ECO:0007669"/>
    <property type="project" value="UniProtKB-SubCell"/>
</dbReference>
<dbReference type="EMBL" id="OB660778">
    <property type="protein sequence ID" value="CAD7226220.1"/>
    <property type="molecule type" value="Genomic_DNA"/>
</dbReference>
<dbReference type="GO" id="GO:0000981">
    <property type="term" value="F:DNA-binding transcription factor activity, RNA polymerase II-specific"/>
    <property type="evidence" value="ECO:0007669"/>
    <property type="project" value="TreeGrafter"/>
</dbReference>
<feature type="compositionally biased region" description="Low complexity" evidence="8">
    <location>
        <begin position="230"/>
        <end position="247"/>
    </location>
</feature>
<dbReference type="FunFam" id="2.60.200.10:FF:000016">
    <property type="entry name" value="Mothers against decapentaplegic homolog"/>
    <property type="match status" value="1"/>
</dbReference>
<dbReference type="Gene3D" id="3.90.520.10">
    <property type="entry name" value="SMAD MH1 domain"/>
    <property type="match status" value="1"/>
</dbReference>
<dbReference type="SMART" id="SM00524">
    <property type="entry name" value="DWB"/>
    <property type="match status" value="1"/>
</dbReference>
<proteinExistence type="inferred from homology"/>
<evidence type="ECO:0000256" key="2">
    <source>
        <dbReference type="ARBA" id="ARBA00022723"/>
    </source>
</evidence>
<dbReference type="GO" id="GO:0000978">
    <property type="term" value="F:RNA polymerase II cis-regulatory region sequence-specific DNA binding"/>
    <property type="evidence" value="ECO:0007669"/>
    <property type="project" value="TreeGrafter"/>
</dbReference>
<evidence type="ECO:0000256" key="3">
    <source>
        <dbReference type="ARBA" id="ARBA00022833"/>
    </source>
</evidence>
<dbReference type="PANTHER" id="PTHR13703">
    <property type="entry name" value="SMAD"/>
    <property type="match status" value="1"/>
</dbReference>
<feature type="region of interest" description="Disordered" evidence="8">
    <location>
        <begin position="144"/>
        <end position="212"/>
    </location>
</feature>
<keyword evidence="4 7" id="KW-0805">Transcription regulation</keyword>
<feature type="region of interest" description="Disordered" evidence="8">
    <location>
        <begin position="225"/>
        <end position="312"/>
    </location>
</feature>
<feature type="compositionally biased region" description="Polar residues" evidence="8">
    <location>
        <begin position="193"/>
        <end position="202"/>
    </location>
</feature>
<dbReference type="GO" id="GO:0051239">
    <property type="term" value="P:regulation of multicellular organismal process"/>
    <property type="evidence" value="ECO:0007669"/>
    <property type="project" value="UniProtKB-ARBA"/>
</dbReference>
<dbReference type="GO" id="GO:0030154">
    <property type="term" value="P:cell differentiation"/>
    <property type="evidence" value="ECO:0007669"/>
    <property type="project" value="TreeGrafter"/>
</dbReference>
<dbReference type="GO" id="GO:0046872">
    <property type="term" value="F:metal ion binding"/>
    <property type="evidence" value="ECO:0007669"/>
    <property type="project" value="UniProtKB-KW"/>
</dbReference>
<comment type="similarity">
    <text evidence="1 7">Belongs to the dwarfin/SMAD family.</text>
</comment>
<dbReference type="GO" id="GO:0070411">
    <property type="term" value="F:I-SMAD binding"/>
    <property type="evidence" value="ECO:0007669"/>
    <property type="project" value="TreeGrafter"/>
</dbReference>
<keyword evidence="6 7" id="KW-0539">Nucleus</keyword>
<dbReference type="InterPro" id="IPR013790">
    <property type="entry name" value="Dwarfin"/>
</dbReference>
<feature type="compositionally biased region" description="Low complexity" evidence="8">
    <location>
        <begin position="151"/>
        <end position="168"/>
    </location>
</feature>
<organism evidence="9">
    <name type="scientific">Cyprideis torosa</name>
    <dbReference type="NCBI Taxonomy" id="163714"/>
    <lineage>
        <taxon>Eukaryota</taxon>
        <taxon>Metazoa</taxon>
        <taxon>Ecdysozoa</taxon>
        <taxon>Arthropoda</taxon>
        <taxon>Crustacea</taxon>
        <taxon>Oligostraca</taxon>
        <taxon>Ostracoda</taxon>
        <taxon>Podocopa</taxon>
        <taxon>Podocopida</taxon>
        <taxon>Cytherocopina</taxon>
        <taxon>Cytheroidea</taxon>
        <taxon>Cytherideidae</taxon>
        <taxon>Cyprideis</taxon>
    </lineage>
</organism>
<dbReference type="InterPro" id="IPR017855">
    <property type="entry name" value="SMAD-like_dom_sf"/>
</dbReference>
<dbReference type="GO" id="GO:0009653">
    <property type="term" value="P:anatomical structure morphogenesis"/>
    <property type="evidence" value="ECO:0007669"/>
    <property type="project" value="TreeGrafter"/>
</dbReference>
<dbReference type="AlphaFoldDB" id="A0A7R8W773"/>
<evidence type="ECO:0000256" key="6">
    <source>
        <dbReference type="ARBA" id="ARBA00023242"/>
    </source>
</evidence>
<dbReference type="InterPro" id="IPR013019">
    <property type="entry name" value="MAD_homology_MH1"/>
</dbReference>
<evidence type="ECO:0000256" key="8">
    <source>
        <dbReference type="SAM" id="MobiDB-lite"/>
    </source>
</evidence>
<dbReference type="InterPro" id="IPR001132">
    <property type="entry name" value="SMAD_dom_Dwarfin-type"/>
</dbReference>
<dbReference type="PROSITE" id="PS51076">
    <property type="entry name" value="MH2"/>
    <property type="match status" value="2"/>
</dbReference>
<dbReference type="Gene3D" id="2.60.200.10">
    <property type="match status" value="2"/>
</dbReference>
<dbReference type="GO" id="GO:0050793">
    <property type="term" value="P:regulation of developmental process"/>
    <property type="evidence" value="ECO:0007669"/>
    <property type="project" value="UniProtKB-ARBA"/>
</dbReference>
<feature type="compositionally biased region" description="Low complexity" evidence="8">
    <location>
        <begin position="177"/>
        <end position="192"/>
    </location>
</feature>
<keyword evidence="2" id="KW-0479">Metal-binding</keyword>
<dbReference type="PANTHER" id="PTHR13703:SF25">
    <property type="entry name" value="MOTHERS AGAINST DECAPENTAPLEGIC HOMOLOG"/>
    <property type="match status" value="1"/>
</dbReference>
<gene>
    <name evidence="9" type="ORF">CTOB1V02_LOCUS4143</name>
</gene>
<dbReference type="GO" id="GO:0060395">
    <property type="term" value="P:SMAD protein signal transduction"/>
    <property type="evidence" value="ECO:0007669"/>
    <property type="project" value="TreeGrafter"/>
</dbReference>
<evidence type="ECO:0000256" key="5">
    <source>
        <dbReference type="ARBA" id="ARBA00023163"/>
    </source>
</evidence>
<dbReference type="InterPro" id="IPR008984">
    <property type="entry name" value="SMAD_FHA_dom_sf"/>
</dbReference>
<protein>
    <recommendedName>
        <fullName evidence="7">Mothers against decapentaplegic homolog</fullName>
        <shortName evidence="7">MAD homolog</shortName>
        <shortName evidence="7">Mothers against DPP homolog</shortName>
    </recommendedName>
    <alternativeName>
        <fullName evidence="7">SMAD family member</fullName>
    </alternativeName>
</protein>
<keyword evidence="3" id="KW-0862">Zinc</keyword>
<dbReference type="SUPFAM" id="SSF56366">
    <property type="entry name" value="SMAD MH1 domain"/>
    <property type="match status" value="1"/>
</dbReference>
<dbReference type="Pfam" id="PF03166">
    <property type="entry name" value="MH2"/>
    <property type="match status" value="2"/>
</dbReference>
<dbReference type="GO" id="GO:0045944">
    <property type="term" value="P:positive regulation of transcription by RNA polymerase II"/>
    <property type="evidence" value="ECO:0007669"/>
    <property type="project" value="TreeGrafter"/>
</dbReference>
<keyword evidence="5 7" id="KW-0804">Transcription</keyword>
<dbReference type="PROSITE" id="PS51075">
    <property type="entry name" value="MH1"/>
    <property type="match status" value="1"/>
</dbReference>
<dbReference type="SMART" id="SM00523">
    <property type="entry name" value="DWA"/>
    <property type="match status" value="1"/>
</dbReference>
<evidence type="ECO:0000256" key="7">
    <source>
        <dbReference type="RuleBase" id="RU361195"/>
    </source>
</evidence>
<dbReference type="GO" id="GO:0009791">
    <property type="term" value="P:post-embryonic development"/>
    <property type="evidence" value="ECO:0007669"/>
    <property type="project" value="UniProtKB-ARBA"/>
</dbReference>
<name>A0A7R8W773_9CRUS</name>
<dbReference type="InterPro" id="IPR036578">
    <property type="entry name" value="SMAD_MH1_sf"/>
</dbReference>
<sequence>MDDSPDDSILTYPNVLKRLLSWRKGGIEDREDKWSEKAVKSLVRRLKNTGMLDELERAISTQSASTSCITIPRSMDGRLQVSHRKGLPHVIYCRLWRWPDLTSHHQLRAVETCQFSFTSKLDDVCINPYHYERMPALPTIMVPRHQMPQDSPSSSTSSVAPVMSESPSAPCPPALSSPPASVADASSPASSATIRTPSSSPGGDSISLMDDNLLSSSPIDDYLSSLETDGSGLPSPLSSAGRSLAPATPASSGGFPSPLLRMSGSAGGVTQGSRGMVASHESPSPPGGYMSEDSDHADAMSPGHNPVTSPSISVDVQPVTYTEPTFWCSISYYELNSRVGEIFHASQPGLTVDGFTGPGHNPVTSPSISVDVQPVTYTEPTFWCSISYYELNSRVGEIFHASQPGLTVDGFTDPSNSERFCLGLLSNVNRNPIVEQTRRHIGKGVRLYYIGGEVFAECLSDSAIFVQSPNCNARYGWHPATVCKIPPGCNLKIFNNQEFAQLLSQRVSEGFERVYELTRMCTIRISFVKGWGADYSMRVLNGGGKTYAVESICKSSLFIGLKRVLKLIN</sequence>
<dbReference type="OrthoDB" id="5794312at2759"/>
<evidence type="ECO:0000313" key="9">
    <source>
        <dbReference type="EMBL" id="CAD7226220.1"/>
    </source>
</evidence>
<evidence type="ECO:0000256" key="4">
    <source>
        <dbReference type="ARBA" id="ARBA00023015"/>
    </source>
</evidence>
<dbReference type="GO" id="GO:0032924">
    <property type="term" value="P:activin receptor signaling pathway"/>
    <property type="evidence" value="ECO:0007669"/>
    <property type="project" value="TreeGrafter"/>
</dbReference>
<dbReference type="GO" id="GO:0071144">
    <property type="term" value="C:heteromeric SMAD protein complex"/>
    <property type="evidence" value="ECO:0007669"/>
    <property type="project" value="TreeGrafter"/>
</dbReference>
<dbReference type="CDD" id="cd10491">
    <property type="entry name" value="MH1_SMAD_2_3"/>
    <property type="match status" value="1"/>
</dbReference>
<comment type="subcellular location">
    <subcellularLocation>
        <location evidence="7">Cytoplasm</location>
    </subcellularLocation>
    <subcellularLocation>
        <location evidence="7">Nucleus</location>
    </subcellularLocation>
</comment>
<dbReference type="InterPro" id="IPR003619">
    <property type="entry name" value="MAD_homology1_Dwarfin-type"/>
</dbReference>
<reference evidence="9" key="1">
    <citation type="submission" date="2020-11" db="EMBL/GenBank/DDBJ databases">
        <authorList>
            <person name="Tran Van P."/>
        </authorList>
    </citation>
    <scope>NUCLEOTIDE SEQUENCE</scope>
</reference>
<keyword evidence="7" id="KW-0963">Cytoplasm</keyword>
<accession>A0A7R8W773</accession>
<evidence type="ECO:0000256" key="1">
    <source>
        <dbReference type="ARBA" id="ARBA00005545"/>
    </source>
</evidence>
<dbReference type="Pfam" id="PF03165">
    <property type="entry name" value="MH1"/>
    <property type="match status" value="1"/>
</dbReference>
<dbReference type="SUPFAM" id="SSF49879">
    <property type="entry name" value="SMAD/FHA domain"/>
    <property type="match status" value="2"/>
</dbReference>